<gene>
    <name evidence="1" type="ORF">H2199_007344</name>
</gene>
<sequence length="676" mass="75235">MFLPFFVCLLLYVKCNATPLLIARKPDNLTAEADPSWVSSPNVRGTFDLLLASLTTLSLCAWTAYHPNVQSTNSLVRNFFHRLWWMLVVIFAPEVVLFNAWEQWWTARRLQHEVCPPDQPASSDSETDTNTAAGSQRPASDTQNRDQVECFVCAGANSSPEEDSESNRTATQQVAEAHLSRDGSARRSSDSSPRADSARASVSDVPLAFTALENALPVPMKANDCSNSNQWTIEQAFFAVSGGFAIDSSSFSTQPQLTFTPLGITTLAKQGLLPKTSGAIVSDKSKADVIAKVLICIQAGWFLVQSLARVARDLPLTLLELHILTHVACAFCMYLFWINKPYDVGCPILCEDDAMVDMAALFAVQAQATDSAGEWKCAQLHSFELSEIEGAHVHMERPLRSTRYARKVAKFIIDPMDRPNIKVPWIVNLLEMPEIPTYLSVLPDQNIEDACISAVREHWIRANRALANIRSTGGHFRWYSVNKPYYVENSEETHYQRAVGVGFEDEKTFVVPARSNLRIEGAKYAFGPRDVRDRLYSLQTKTFTVLTALYGGAHLFAWRAHFPSTAEMWMWRSSGIVMAGAPLTWALFIILSDVSNWVDPPGLYTRKLTSFELCRYGISLVVGFVAALWGALGCCLMGLYPIARVYVLVEAFISLRSPPLGTYTTVQWTDFIPHVG</sequence>
<dbReference type="Proteomes" id="UP001172680">
    <property type="component" value="Unassembled WGS sequence"/>
</dbReference>
<accession>A0ACC2YRK7</accession>
<dbReference type="EMBL" id="JAPDRP010000022">
    <property type="protein sequence ID" value="KAJ9637849.1"/>
    <property type="molecule type" value="Genomic_DNA"/>
</dbReference>
<evidence type="ECO:0000313" key="2">
    <source>
        <dbReference type="Proteomes" id="UP001172680"/>
    </source>
</evidence>
<comment type="caution">
    <text evidence="1">The sequence shown here is derived from an EMBL/GenBank/DDBJ whole genome shotgun (WGS) entry which is preliminary data.</text>
</comment>
<proteinExistence type="predicted"/>
<organism evidence="1 2">
    <name type="scientific">Coniosporium tulheliwenetii</name>
    <dbReference type="NCBI Taxonomy" id="3383036"/>
    <lineage>
        <taxon>Eukaryota</taxon>
        <taxon>Fungi</taxon>
        <taxon>Dikarya</taxon>
        <taxon>Ascomycota</taxon>
        <taxon>Pezizomycotina</taxon>
        <taxon>Dothideomycetes</taxon>
        <taxon>Dothideomycetes incertae sedis</taxon>
        <taxon>Coniosporium</taxon>
    </lineage>
</organism>
<evidence type="ECO:0000313" key="1">
    <source>
        <dbReference type="EMBL" id="KAJ9637849.1"/>
    </source>
</evidence>
<name>A0ACC2YRK7_9PEZI</name>
<keyword evidence="2" id="KW-1185">Reference proteome</keyword>
<protein>
    <submittedName>
        <fullName evidence="1">Uncharacterized protein</fullName>
    </submittedName>
</protein>
<reference evidence="1" key="1">
    <citation type="submission" date="2022-10" db="EMBL/GenBank/DDBJ databases">
        <title>Culturing micro-colonial fungi from biological soil crusts in the Mojave desert and describing Neophaeococcomyces mojavensis, and introducing the new genera and species Taxawa tesnikishii.</title>
        <authorList>
            <person name="Kurbessoian T."/>
            <person name="Stajich J.E."/>
        </authorList>
    </citation>
    <scope>NUCLEOTIDE SEQUENCE</scope>
    <source>
        <strain evidence="1">JES_115</strain>
    </source>
</reference>